<keyword evidence="3" id="KW-1003">Cell membrane</keyword>
<feature type="transmembrane region" description="Helical" evidence="9">
    <location>
        <begin position="135"/>
        <end position="161"/>
    </location>
</feature>
<keyword evidence="5" id="KW-0029">Amino-acid transport</keyword>
<dbReference type="GO" id="GO:0022857">
    <property type="term" value="F:transmembrane transporter activity"/>
    <property type="evidence" value="ECO:0007669"/>
    <property type="project" value="InterPro"/>
</dbReference>
<accession>A0A0D6PB16</accession>
<keyword evidence="7 9" id="KW-0472">Membrane</keyword>
<dbReference type="Proteomes" id="UP000032668">
    <property type="component" value="Unassembled WGS sequence"/>
</dbReference>
<dbReference type="RefSeq" id="WP_048877335.1">
    <property type="nucleotide sequence ID" value="NZ_BANC01000010.1"/>
</dbReference>
<comment type="subcellular location">
    <subcellularLocation>
        <location evidence="1">Cell membrane</location>
        <topology evidence="1">Multi-pass membrane protein</topology>
    </subcellularLocation>
</comment>
<dbReference type="Pfam" id="PF02653">
    <property type="entry name" value="BPD_transp_2"/>
    <property type="match status" value="1"/>
</dbReference>
<dbReference type="STRING" id="1120923.SAMN02746095_02341"/>
<dbReference type="GO" id="GO:0006865">
    <property type="term" value="P:amino acid transport"/>
    <property type="evidence" value="ECO:0007669"/>
    <property type="project" value="UniProtKB-KW"/>
</dbReference>
<dbReference type="PANTHER" id="PTHR11795">
    <property type="entry name" value="BRANCHED-CHAIN AMINO ACID TRANSPORT SYSTEM PERMEASE PROTEIN LIVH"/>
    <property type="match status" value="1"/>
</dbReference>
<feature type="transmembrane region" description="Helical" evidence="9">
    <location>
        <begin position="189"/>
        <end position="212"/>
    </location>
</feature>
<feature type="transmembrane region" description="Helical" evidence="9">
    <location>
        <begin position="36"/>
        <end position="56"/>
    </location>
</feature>
<gene>
    <name evidence="10" type="ORF">Aam_010_025</name>
</gene>
<evidence type="ECO:0000256" key="6">
    <source>
        <dbReference type="ARBA" id="ARBA00022989"/>
    </source>
</evidence>
<dbReference type="CDD" id="cd06582">
    <property type="entry name" value="TM_PBP1_LivH_like"/>
    <property type="match status" value="1"/>
</dbReference>
<protein>
    <submittedName>
        <fullName evidence="10">ABC transporter</fullName>
    </submittedName>
</protein>
<dbReference type="AlphaFoldDB" id="A0A0D6PB16"/>
<sequence>MFWLNQILQGILLGGYYALLAAGLSFLFGVMRVINLAHGSLAVLGAFIMMVVYQALGISPLGGLLLMLPIMALLGVALQFLIIEPSLKGGALVPLLATFGLALICDNVLFSIFGADTRSFAADIGTLSYDSWNIGSLYISKLACLVFAVALLVLGGTQLLLSRTQIGRRIRATAEDEDAARLSGVDTRLIRAATTALAMVMVGLAGAALGASGSFDPYAGGPQLLYAFEAVVIGGTGSLWGTLIGGIVLGVSQGVGGAINTHLSQIAGHVVFLIVLIARLYQGGEISAYLRRLRVRFA</sequence>
<feature type="transmembrane region" description="Helical" evidence="9">
    <location>
        <begin position="263"/>
        <end position="281"/>
    </location>
</feature>
<reference evidence="10 11" key="1">
    <citation type="submission" date="2012-11" db="EMBL/GenBank/DDBJ databases">
        <title>Whole genome sequence of Acidocella aminolytica 101 = DSM 11237.</title>
        <authorList>
            <person name="Azuma Y."/>
            <person name="Higashiura N."/>
            <person name="Hirakawa H."/>
            <person name="Matsushita K."/>
        </authorList>
    </citation>
    <scope>NUCLEOTIDE SEQUENCE [LARGE SCALE GENOMIC DNA]</scope>
    <source>
        <strain evidence="11">101 / DSM 11237</strain>
    </source>
</reference>
<evidence type="ECO:0000313" key="11">
    <source>
        <dbReference type="Proteomes" id="UP000032668"/>
    </source>
</evidence>
<feature type="transmembrane region" description="Helical" evidence="9">
    <location>
        <begin position="6"/>
        <end position="29"/>
    </location>
</feature>
<keyword evidence="6 9" id="KW-1133">Transmembrane helix</keyword>
<dbReference type="PANTHER" id="PTHR11795:SF445">
    <property type="entry name" value="AMINO ACID ABC TRANSPORTER PERMEASE PROTEIN"/>
    <property type="match status" value="1"/>
</dbReference>
<keyword evidence="11" id="KW-1185">Reference proteome</keyword>
<keyword evidence="2" id="KW-0813">Transport</keyword>
<evidence type="ECO:0000256" key="3">
    <source>
        <dbReference type="ARBA" id="ARBA00022475"/>
    </source>
</evidence>
<evidence type="ECO:0000256" key="4">
    <source>
        <dbReference type="ARBA" id="ARBA00022692"/>
    </source>
</evidence>
<feature type="transmembrane region" description="Helical" evidence="9">
    <location>
        <begin position="95"/>
        <end position="115"/>
    </location>
</feature>
<feature type="transmembrane region" description="Helical" evidence="9">
    <location>
        <begin position="224"/>
        <end position="251"/>
    </location>
</feature>
<dbReference type="InterPro" id="IPR001851">
    <property type="entry name" value="ABC_transp_permease"/>
</dbReference>
<dbReference type="InterPro" id="IPR052157">
    <property type="entry name" value="BCAA_transport_permease"/>
</dbReference>
<evidence type="ECO:0000256" key="2">
    <source>
        <dbReference type="ARBA" id="ARBA00022448"/>
    </source>
</evidence>
<dbReference type="EMBL" id="BANC01000010">
    <property type="protein sequence ID" value="GAN78847.1"/>
    <property type="molecule type" value="Genomic_DNA"/>
</dbReference>
<evidence type="ECO:0000256" key="8">
    <source>
        <dbReference type="ARBA" id="ARBA00037998"/>
    </source>
</evidence>
<evidence type="ECO:0000313" key="10">
    <source>
        <dbReference type="EMBL" id="GAN78847.1"/>
    </source>
</evidence>
<feature type="transmembrane region" description="Helical" evidence="9">
    <location>
        <begin position="62"/>
        <end position="83"/>
    </location>
</feature>
<evidence type="ECO:0000256" key="9">
    <source>
        <dbReference type="SAM" id="Phobius"/>
    </source>
</evidence>
<evidence type="ECO:0000256" key="5">
    <source>
        <dbReference type="ARBA" id="ARBA00022970"/>
    </source>
</evidence>
<organism evidence="10 11">
    <name type="scientific">Acidocella aminolytica 101 = DSM 11237</name>
    <dbReference type="NCBI Taxonomy" id="1120923"/>
    <lineage>
        <taxon>Bacteria</taxon>
        <taxon>Pseudomonadati</taxon>
        <taxon>Pseudomonadota</taxon>
        <taxon>Alphaproteobacteria</taxon>
        <taxon>Acetobacterales</taxon>
        <taxon>Acidocellaceae</taxon>
        <taxon>Acidocella</taxon>
    </lineage>
</organism>
<evidence type="ECO:0000256" key="1">
    <source>
        <dbReference type="ARBA" id="ARBA00004651"/>
    </source>
</evidence>
<name>A0A0D6PB16_9PROT</name>
<comment type="caution">
    <text evidence="10">The sequence shown here is derived from an EMBL/GenBank/DDBJ whole genome shotgun (WGS) entry which is preliminary data.</text>
</comment>
<dbReference type="GO" id="GO:0005886">
    <property type="term" value="C:plasma membrane"/>
    <property type="evidence" value="ECO:0007669"/>
    <property type="project" value="UniProtKB-SubCell"/>
</dbReference>
<evidence type="ECO:0000256" key="7">
    <source>
        <dbReference type="ARBA" id="ARBA00023136"/>
    </source>
</evidence>
<dbReference type="OrthoDB" id="9778908at2"/>
<keyword evidence="4 9" id="KW-0812">Transmembrane</keyword>
<comment type="similarity">
    <text evidence="8">Belongs to the binding-protein-dependent transport system permease family. LivHM subfamily.</text>
</comment>
<proteinExistence type="inferred from homology"/>